<feature type="region of interest" description="Disordered" evidence="7">
    <location>
        <begin position="758"/>
        <end position="785"/>
    </location>
</feature>
<dbReference type="Gene3D" id="3.40.50.2000">
    <property type="entry name" value="Glycogen Phosphorylase B"/>
    <property type="match status" value="2"/>
</dbReference>
<dbReference type="PANTHER" id="PTHR47177">
    <property type="entry name" value="F18C1.6 PROTEIN"/>
    <property type="match status" value="1"/>
</dbReference>
<dbReference type="Pfam" id="PF00628">
    <property type="entry name" value="PHD"/>
    <property type="match status" value="1"/>
</dbReference>
<dbReference type="SMART" id="SM00184">
    <property type="entry name" value="RING"/>
    <property type="match status" value="2"/>
</dbReference>
<evidence type="ECO:0000256" key="7">
    <source>
        <dbReference type="SAM" id="MobiDB-lite"/>
    </source>
</evidence>
<feature type="domain" description="PHD-type" evidence="8">
    <location>
        <begin position="585"/>
        <end position="634"/>
    </location>
</feature>
<dbReference type="Proteomes" id="UP000634136">
    <property type="component" value="Unassembled WGS sequence"/>
</dbReference>
<name>A0A834W262_9FABA</name>
<organism evidence="10 11">
    <name type="scientific">Senna tora</name>
    <dbReference type="NCBI Taxonomy" id="362788"/>
    <lineage>
        <taxon>Eukaryota</taxon>
        <taxon>Viridiplantae</taxon>
        <taxon>Streptophyta</taxon>
        <taxon>Embryophyta</taxon>
        <taxon>Tracheophyta</taxon>
        <taxon>Spermatophyta</taxon>
        <taxon>Magnoliopsida</taxon>
        <taxon>eudicotyledons</taxon>
        <taxon>Gunneridae</taxon>
        <taxon>Pentapetalae</taxon>
        <taxon>rosids</taxon>
        <taxon>fabids</taxon>
        <taxon>Fabales</taxon>
        <taxon>Fabaceae</taxon>
        <taxon>Caesalpinioideae</taxon>
        <taxon>Cassia clade</taxon>
        <taxon>Senna</taxon>
    </lineage>
</organism>
<dbReference type="Pfam" id="PF00201">
    <property type="entry name" value="UDPGT"/>
    <property type="match status" value="1"/>
</dbReference>
<sequence length="1062" mass="118391">MTHVLVYPFPSSGHVIPLLDLAKRLVSRGLYVTVLITPANFPLLQPLLSSHAPFLQSLLLPSPQFPNPKLNSLVHAVASMRQLHYPILLSWAAQAHPSPPLAIISDFFLGWTNHLARDLHVPRLVFSPSGAFAFSVSFSLWRHLPQNHHPDNPNSLISFPNIPNSPVYPWWQINQHYTQKKRGDPEWELQRENLLANLASWGVVFNTFTQLEQVYLDHMKIELGHDRVWAVGPVLPPKDDSIGPTNRGGSSSVPCHDLLTWLDSRRDNSVIYVCFGSRTVLSSHQMEVLTNALELSGVDFILSVRDPDERHVGRDNGVIPEEFEDRVRGRGLVIKGWAPQLAILGHRAVGSFLTHCGWNSVLEGMAAGVLMVTWPMGSDQFTNAELVVDKLGAGVRAAEGTQNVPDAKELGTIIKTSLEQNSAERIKAKELQKMALEAIEPEGSSQKQLDALDQFRAPIEMSCVSDPTNKRLKTQIHEDSNPLLHLPQSPDDNQSDCCGICYTAYGVSIRGEIDCCNHYFCFVCILEWSKHESRCPICRQRFSTVRLPPKPGVFPSSRLVRVPLRDQVYHVNGNLTTGPVDPYAETQCSVCNGREDESFLLLCDLCNTASHTYCVGLGYIVPEGDWFCHDCTVSRATKDSIEIEHQYDMPTAESSVTILDIVREPDSLVIKRPRPSPSVIPLPDRVNRNKDKNPDSGARTLHRCRNVQRSIQALRENWNALRSGSLRFYSISSDFGVTHDRKQASSYLVHEKSSQLHSLASTSLQHSTSQGSPSSNTTHERASKDVDKAWKMMERAKMMQKTKQRTSILPEGLNHPSRSAGAGAGAGPRKASSIHCNDQELKVQLSSRSTRMGKQYNHSSLNNNSDNHWLPKLEEENLSRVTCKEMIQHIRGQASQGTPCHENRERNFSKEQSRSCLITSGGSASSHVKCHSVSSSSKEVDEKKRLAKSLGDVNTSEDAKNEIKSLVKLNLKVLNKDKRLGVDAFKEVARQSTHTILASCRSEHPKSDTISSSSVCSYCDNQQFHKSTLMPNCCRQCFYMFVKNVVNSIMMQKLDCAGSSPG</sequence>
<dbReference type="SUPFAM" id="SSF57850">
    <property type="entry name" value="RING/U-box"/>
    <property type="match status" value="1"/>
</dbReference>
<dbReference type="EMBL" id="JAAIUW010000012">
    <property type="protein sequence ID" value="KAF7806298.1"/>
    <property type="molecule type" value="Genomic_DNA"/>
</dbReference>
<proteinExistence type="inferred from homology"/>
<dbReference type="GO" id="GO:0008270">
    <property type="term" value="F:zinc ion binding"/>
    <property type="evidence" value="ECO:0007669"/>
    <property type="project" value="UniProtKB-KW"/>
</dbReference>
<feature type="compositionally biased region" description="Polar residues" evidence="7">
    <location>
        <begin position="758"/>
        <end position="777"/>
    </location>
</feature>
<feature type="domain" description="RING-type" evidence="9">
    <location>
        <begin position="498"/>
        <end position="539"/>
    </location>
</feature>
<dbReference type="InterPro" id="IPR001965">
    <property type="entry name" value="Znf_PHD"/>
</dbReference>
<dbReference type="PROSITE" id="PS50016">
    <property type="entry name" value="ZF_PHD_2"/>
    <property type="match status" value="1"/>
</dbReference>
<dbReference type="SUPFAM" id="SSF57903">
    <property type="entry name" value="FYVE/PHD zinc finger"/>
    <property type="match status" value="1"/>
</dbReference>
<dbReference type="OrthoDB" id="5835829at2759"/>
<dbReference type="InterPro" id="IPR001841">
    <property type="entry name" value="Znf_RING"/>
</dbReference>
<evidence type="ECO:0000256" key="2">
    <source>
        <dbReference type="ARBA" id="ARBA00022679"/>
    </source>
</evidence>
<dbReference type="InterPro" id="IPR017907">
    <property type="entry name" value="Znf_RING_CS"/>
</dbReference>
<dbReference type="InterPro" id="IPR002213">
    <property type="entry name" value="UDP_glucos_trans"/>
</dbReference>
<feature type="compositionally biased region" description="Basic and acidic residues" evidence="7">
    <location>
        <begin position="685"/>
        <end position="694"/>
    </location>
</feature>
<dbReference type="InterPro" id="IPR013083">
    <property type="entry name" value="Znf_RING/FYVE/PHD"/>
</dbReference>
<keyword evidence="3" id="KW-0479">Metal-binding</keyword>
<keyword evidence="5" id="KW-0862">Zinc</keyword>
<protein>
    <submittedName>
        <fullName evidence="10">Flavonol 3-O-glucosyltransferase UGT89B1-like</fullName>
    </submittedName>
</protein>
<evidence type="ECO:0000256" key="4">
    <source>
        <dbReference type="ARBA" id="ARBA00022771"/>
    </source>
</evidence>
<evidence type="ECO:0000259" key="8">
    <source>
        <dbReference type="PROSITE" id="PS50016"/>
    </source>
</evidence>
<dbReference type="PROSITE" id="PS50089">
    <property type="entry name" value="ZF_RING_2"/>
    <property type="match status" value="1"/>
</dbReference>
<dbReference type="InterPro" id="IPR019787">
    <property type="entry name" value="Znf_PHD-finger"/>
</dbReference>
<accession>A0A834W262</accession>
<gene>
    <name evidence="10" type="ORF">G2W53_038459</name>
</gene>
<feature type="region of interest" description="Disordered" evidence="7">
    <location>
        <begin position="894"/>
        <end position="913"/>
    </location>
</feature>
<dbReference type="SUPFAM" id="SSF53756">
    <property type="entry name" value="UDP-Glycosyltransferase/glycogen phosphorylase"/>
    <property type="match status" value="1"/>
</dbReference>
<dbReference type="InterPro" id="IPR011011">
    <property type="entry name" value="Znf_FYVE_PHD"/>
</dbReference>
<evidence type="ECO:0000256" key="6">
    <source>
        <dbReference type="PROSITE-ProRule" id="PRU00175"/>
    </source>
</evidence>
<dbReference type="GO" id="GO:0008194">
    <property type="term" value="F:UDP-glycosyltransferase activity"/>
    <property type="evidence" value="ECO:0007669"/>
    <property type="project" value="InterPro"/>
</dbReference>
<dbReference type="AlphaFoldDB" id="A0A834W262"/>
<dbReference type="PROSITE" id="PS00518">
    <property type="entry name" value="ZF_RING_1"/>
    <property type="match status" value="1"/>
</dbReference>
<dbReference type="CDD" id="cd03784">
    <property type="entry name" value="GT1_Gtf-like"/>
    <property type="match status" value="1"/>
</dbReference>
<evidence type="ECO:0000256" key="5">
    <source>
        <dbReference type="ARBA" id="ARBA00022833"/>
    </source>
</evidence>
<dbReference type="Gene3D" id="3.30.40.10">
    <property type="entry name" value="Zinc/RING finger domain, C3HC4 (zinc finger)"/>
    <property type="match status" value="2"/>
</dbReference>
<evidence type="ECO:0000256" key="3">
    <source>
        <dbReference type="ARBA" id="ARBA00022723"/>
    </source>
</evidence>
<reference evidence="10" key="1">
    <citation type="submission" date="2020-09" db="EMBL/GenBank/DDBJ databases">
        <title>Genome-Enabled Discovery of Anthraquinone Biosynthesis in Senna tora.</title>
        <authorList>
            <person name="Kang S.-H."/>
            <person name="Pandey R.P."/>
            <person name="Lee C.-M."/>
            <person name="Sim J.-S."/>
            <person name="Jeong J.-T."/>
            <person name="Choi B.-S."/>
            <person name="Jung M."/>
            <person name="Ginzburg D."/>
            <person name="Zhao K."/>
            <person name="Won S.Y."/>
            <person name="Oh T.-J."/>
            <person name="Yu Y."/>
            <person name="Kim N.-H."/>
            <person name="Lee O.R."/>
            <person name="Lee T.-H."/>
            <person name="Bashyal P."/>
            <person name="Kim T.-S."/>
            <person name="Lee W.-H."/>
            <person name="Kawkins C."/>
            <person name="Kim C.-K."/>
            <person name="Kim J.S."/>
            <person name="Ahn B.O."/>
            <person name="Rhee S.Y."/>
            <person name="Sohng J.K."/>
        </authorList>
    </citation>
    <scope>NUCLEOTIDE SEQUENCE</scope>
    <source>
        <tissue evidence="10">Leaf</tissue>
    </source>
</reference>
<keyword evidence="4 6" id="KW-0863">Zinc-finger</keyword>
<evidence type="ECO:0000313" key="11">
    <source>
        <dbReference type="Proteomes" id="UP000634136"/>
    </source>
</evidence>
<comment type="similarity">
    <text evidence="1">Belongs to the UDP-glycosyltransferase family.</text>
</comment>
<comment type="caution">
    <text evidence="10">The sequence shown here is derived from an EMBL/GenBank/DDBJ whole genome shotgun (WGS) entry which is preliminary data.</text>
</comment>
<evidence type="ECO:0000259" key="9">
    <source>
        <dbReference type="PROSITE" id="PS50089"/>
    </source>
</evidence>
<dbReference type="FunFam" id="3.40.50.2000:FF:000064">
    <property type="entry name" value="Glycosyltransferase"/>
    <property type="match status" value="1"/>
</dbReference>
<dbReference type="InterPro" id="IPR058746">
    <property type="entry name" value="Znf_RING-type_Topors"/>
</dbReference>
<dbReference type="CDD" id="cd16574">
    <property type="entry name" value="RING-HC_Topors"/>
    <property type="match status" value="1"/>
</dbReference>
<keyword evidence="2 10" id="KW-0808">Transferase</keyword>
<dbReference type="PANTHER" id="PTHR47177:SF4">
    <property type="entry name" value="OS06G0283200 PROTEIN"/>
    <property type="match status" value="1"/>
</dbReference>
<feature type="region of interest" description="Disordered" evidence="7">
    <location>
        <begin position="801"/>
        <end position="835"/>
    </location>
</feature>
<feature type="compositionally biased region" description="Basic and acidic residues" evidence="7">
    <location>
        <begin position="901"/>
        <end position="913"/>
    </location>
</feature>
<evidence type="ECO:0000313" key="10">
    <source>
        <dbReference type="EMBL" id="KAF7806298.1"/>
    </source>
</evidence>
<evidence type="ECO:0000256" key="1">
    <source>
        <dbReference type="ARBA" id="ARBA00009995"/>
    </source>
</evidence>
<keyword evidence="11" id="KW-1185">Reference proteome</keyword>
<dbReference type="SMART" id="SM00249">
    <property type="entry name" value="PHD"/>
    <property type="match status" value="1"/>
</dbReference>
<feature type="region of interest" description="Disordered" evidence="7">
    <location>
        <begin position="673"/>
        <end position="699"/>
    </location>
</feature>